<evidence type="ECO:0000313" key="4">
    <source>
        <dbReference type="Proteomes" id="UP000199820"/>
    </source>
</evidence>
<dbReference type="Gene3D" id="1.10.1660.10">
    <property type="match status" value="1"/>
</dbReference>
<dbReference type="RefSeq" id="WP_074649850.1">
    <property type="nucleotide sequence ID" value="NZ_FOIL01000032.1"/>
</dbReference>
<keyword evidence="1 3" id="KW-0238">DNA-binding</keyword>
<dbReference type="GO" id="GO:0003677">
    <property type="term" value="F:DNA binding"/>
    <property type="evidence" value="ECO:0007669"/>
    <property type="project" value="UniProtKB-KW"/>
</dbReference>
<accession>A0A1I0GC22</accession>
<dbReference type="OrthoDB" id="9773308at2"/>
<dbReference type="SUPFAM" id="SSF55136">
    <property type="entry name" value="Probable bacterial effector-binding domain"/>
    <property type="match status" value="1"/>
</dbReference>
<dbReference type="Pfam" id="PF06445">
    <property type="entry name" value="GyrI-like"/>
    <property type="match status" value="1"/>
</dbReference>
<dbReference type="SUPFAM" id="SSF46955">
    <property type="entry name" value="Putative DNA-binding domain"/>
    <property type="match status" value="1"/>
</dbReference>
<dbReference type="PROSITE" id="PS50937">
    <property type="entry name" value="HTH_MERR_2"/>
    <property type="match status" value="1"/>
</dbReference>
<dbReference type="InterPro" id="IPR000551">
    <property type="entry name" value="MerR-type_HTH_dom"/>
</dbReference>
<sequence length="267" mass="30824">MLKIGEFSKLSRVSIRMLRHYDDIGLLKPAEIDNFTGYRYYREEQLFTIGRITSLKDMGFALADIIKILDSYDDKEKMDAFLSERQMELSKLSKETEYKLMLLETARKRLRKEQNMSFDVTVKTIPERYAATVQMVVPHYEDEGMLWNTMMSECKNLVPADLCLAAAEFLDPEYKEENVEIIAWMTVSGSYNDTEHVKFKILPEVKVASCIIKGSYDQLGEAYATVASWIKANGYKMNGPMFNIYHVSPAQTQNPDEYVTEACFPIE</sequence>
<gene>
    <name evidence="3" type="ORF">SAMN04487771_103226</name>
</gene>
<dbReference type="InterPro" id="IPR029442">
    <property type="entry name" value="GyrI-like"/>
</dbReference>
<dbReference type="PANTHER" id="PTHR30204">
    <property type="entry name" value="REDOX-CYCLING DRUG-SENSING TRANSCRIPTIONAL ACTIVATOR SOXR"/>
    <property type="match status" value="1"/>
</dbReference>
<organism evidence="3 4">
    <name type="scientific">[Clostridium] aminophilum</name>
    <dbReference type="NCBI Taxonomy" id="1526"/>
    <lineage>
        <taxon>Bacteria</taxon>
        <taxon>Bacillati</taxon>
        <taxon>Bacillota</taxon>
        <taxon>Clostridia</taxon>
        <taxon>Lachnospirales</taxon>
        <taxon>Lachnospiraceae</taxon>
    </lineage>
</organism>
<dbReference type="SMART" id="SM00871">
    <property type="entry name" value="AraC_E_bind"/>
    <property type="match status" value="1"/>
</dbReference>
<name>A0A1I0GC22_9FIRM</name>
<dbReference type="PANTHER" id="PTHR30204:SF97">
    <property type="entry name" value="MERR FAMILY REGULATORY PROTEIN"/>
    <property type="match status" value="1"/>
</dbReference>
<dbReference type="InterPro" id="IPR011256">
    <property type="entry name" value="Reg_factor_effector_dom_sf"/>
</dbReference>
<dbReference type="Gene3D" id="3.20.80.10">
    <property type="entry name" value="Regulatory factor, effector binding domain"/>
    <property type="match status" value="1"/>
</dbReference>
<dbReference type="CDD" id="cd01107">
    <property type="entry name" value="HTH_BmrR"/>
    <property type="match status" value="1"/>
</dbReference>
<dbReference type="PROSITE" id="PS00552">
    <property type="entry name" value="HTH_MERR_1"/>
    <property type="match status" value="1"/>
</dbReference>
<reference evidence="3 4" key="1">
    <citation type="submission" date="2016-10" db="EMBL/GenBank/DDBJ databases">
        <authorList>
            <person name="de Groot N.N."/>
        </authorList>
    </citation>
    <scope>NUCLEOTIDE SEQUENCE [LARGE SCALE GENOMIC DNA]</scope>
    <source>
        <strain evidence="3 4">KH1P1</strain>
    </source>
</reference>
<evidence type="ECO:0000256" key="1">
    <source>
        <dbReference type="ARBA" id="ARBA00023125"/>
    </source>
</evidence>
<protein>
    <submittedName>
        <fullName evidence="3">DNA-binding transcriptional regulator, MerR family</fullName>
    </submittedName>
</protein>
<dbReference type="InterPro" id="IPR047057">
    <property type="entry name" value="MerR_fam"/>
</dbReference>
<dbReference type="InterPro" id="IPR010499">
    <property type="entry name" value="AraC_E-bd"/>
</dbReference>
<dbReference type="GO" id="GO:0003700">
    <property type="term" value="F:DNA-binding transcription factor activity"/>
    <property type="evidence" value="ECO:0007669"/>
    <property type="project" value="InterPro"/>
</dbReference>
<dbReference type="Pfam" id="PF13411">
    <property type="entry name" value="MerR_1"/>
    <property type="match status" value="1"/>
</dbReference>
<dbReference type="Proteomes" id="UP000199820">
    <property type="component" value="Unassembled WGS sequence"/>
</dbReference>
<dbReference type="SMART" id="SM00422">
    <property type="entry name" value="HTH_MERR"/>
    <property type="match status" value="1"/>
</dbReference>
<dbReference type="InterPro" id="IPR009061">
    <property type="entry name" value="DNA-bd_dom_put_sf"/>
</dbReference>
<feature type="domain" description="HTH merR-type" evidence="2">
    <location>
        <begin position="1"/>
        <end position="71"/>
    </location>
</feature>
<evidence type="ECO:0000259" key="2">
    <source>
        <dbReference type="PROSITE" id="PS50937"/>
    </source>
</evidence>
<proteinExistence type="predicted"/>
<keyword evidence="4" id="KW-1185">Reference proteome</keyword>
<dbReference type="AlphaFoldDB" id="A0A1I0GC22"/>
<dbReference type="EMBL" id="FOIL01000032">
    <property type="protein sequence ID" value="SET68314.1"/>
    <property type="molecule type" value="Genomic_DNA"/>
</dbReference>
<evidence type="ECO:0000313" key="3">
    <source>
        <dbReference type="EMBL" id="SET68314.1"/>
    </source>
</evidence>